<dbReference type="AlphaFoldDB" id="A0A8J4BZE4"/>
<evidence type="ECO:0000313" key="2">
    <source>
        <dbReference type="EMBL" id="GIL68460.1"/>
    </source>
</evidence>
<dbReference type="EMBL" id="BNCO01000118">
    <property type="protein sequence ID" value="GIL68460.1"/>
    <property type="molecule type" value="Genomic_DNA"/>
</dbReference>
<keyword evidence="3" id="KW-1185">Reference proteome</keyword>
<feature type="region of interest" description="Disordered" evidence="1">
    <location>
        <begin position="1"/>
        <end position="25"/>
    </location>
</feature>
<name>A0A8J4BZE4_9CHLO</name>
<reference evidence="2" key="1">
    <citation type="journal article" date="2021" name="Proc. Natl. Acad. Sci. U.S.A.">
        <title>Three genomes in the algal genus Volvox reveal the fate of a haploid sex-determining region after a transition to homothallism.</title>
        <authorList>
            <person name="Yamamoto K."/>
            <person name="Hamaji T."/>
            <person name="Kawai-Toyooka H."/>
            <person name="Matsuzaki R."/>
            <person name="Takahashi F."/>
            <person name="Nishimura Y."/>
            <person name="Kawachi M."/>
            <person name="Noguchi H."/>
            <person name="Minakuchi Y."/>
            <person name="Umen J.G."/>
            <person name="Toyoda A."/>
            <person name="Nozaki H."/>
        </authorList>
    </citation>
    <scope>NUCLEOTIDE SEQUENCE</scope>
    <source>
        <strain evidence="2">NIES-3780</strain>
    </source>
</reference>
<organism evidence="2 3">
    <name type="scientific">Volvox africanus</name>
    <dbReference type="NCBI Taxonomy" id="51714"/>
    <lineage>
        <taxon>Eukaryota</taxon>
        <taxon>Viridiplantae</taxon>
        <taxon>Chlorophyta</taxon>
        <taxon>core chlorophytes</taxon>
        <taxon>Chlorophyceae</taxon>
        <taxon>CS clade</taxon>
        <taxon>Chlamydomonadales</taxon>
        <taxon>Volvocaceae</taxon>
        <taxon>Volvox</taxon>
    </lineage>
</organism>
<gene>
    <name evidence="2" type="ORF">Vafri_21732</name>
</gene>
<dbReference type="Proteomes" id="UP000747399">
    <property type="component" value="Unassembled WGS sequence"/>
</dbReference>
<comment type="caution">
    <text evidence="2">The sequence shown here is derived from an EMBL/GenBank/DDBJ whole genome shotgun (WGS) entry which is preliminary data.</text>
</comment>
<sequence>MRELHLSPRCSNAPLGQKDAARGGQWSPIPLIHARGTRKARSHGGHLCLPGVRKHAAQPLHHLVMRGLIATIPSPIAAASPASLVDATPSPPPMLSRAVAIRMAIVMAPVEFLP</sequence>
<proteinExistence type="predicted"/>
<accession>A0A8J4BZE4</accession>
<evidence type="ECO:0000256" key="1">
    <source>
        <dbReference type="SAM" id="MobiDB-lite"/>
    </source>
</evidence>
<protein>
    <submittedName>
        <fullName evidence="2">Uncharacterized protein</fullName>
    </submittedName>
</protein>
<evidence type="ECO:0000313" key="3">
    <source>
        <dbReference type="Proteomes" id="UP000747399"/>
    </source>
</evidence>